<dbReference type="RefSeq" id="XP_014239888.1">
    <property type="nucleotide sequence ID" value="XM_014384402.1"/>
</dbReference>
<organism evidence="2 3">
    <name type="scientific">Cimex lectularius</name>
    <name type="common">Bed bug</name>
    <name type="synonym">Acanthia lectularia</name>
    <dbReference type="NCBI Taxonomy" id="79782"/>
    <lineage>
        <taxon>Eukaryota</taxon>
        <taxon>Metazoa</taxon>
        <taxon>Ecdysozoa</taxon>
        <taxon>Arthropoda</taxon>
        <taxon>Hexapoda</taxon>
        <taxon>Insecta</taxon>
        <taxon>Pterygota</taxon>
        <taxon>Neoptera</taxon>
        <taxon>Paraneoptera</taxon>
        <taxon>Hemiptera</taxon>
        <taxon>Heteroptera</taxon>
        <taxon>Panheteroptera</taxon>
        <taxon>Cimicomorpha</taxon>
        <taxon>Cimicidae</taxon>
        <taxon>Cimex</taxon>
    </lineage>
</organism>
<keyword evidence="3" id="KW-1185">Reference proteome</keyword>
<feature type="region of interest" description="Disordered" evidence="1">
    <location>
        <begin position="461"/>
        <end position="492"/>
    </location>
</feature>
<feature type="compositionally biased region" description="Polar residues" evidence="1">
    <location>
        <begin position="475"/>
        <end position="492"/>
    </location>
</feature>
<dbReference type="KEGG" id="clec:106661165"/>
<feature type="compositionally biased region" description="Polar residues" evidence="1">
    <location>
        <begin position="676"/>
        <end position="687"/>
    </location>
</feature>
<accession>A0A8I6TB73</accession>
<evidence type="ECO:0000313" key="3">
    <source>
        <dbReference type="Proteomes" id="UP000494040"/>
    </source>
</evidence>
<feature type="region of interest" description="Disordered" evidence="1">
    <location>
        <begin position="659"/>
        <end position="688"/>
    </location>
</feature>
<dbReference type="AlphaFoldDB" id="A0A8I6TB73"/>
<sequence length="1010" mass="115337">MHFSQSRGLVKFIHKVISRQLLSPDHCQHNVVSVGAYGTIYNDGEEKNQKTYTGDPKKYLYQIPPWLQKKAINNKDQNKRENTFPKKHEYHNENEILVKENKCKTVYKMKRRISPIPTKHNSIQVKLEKKNEKDVDRAKPVPHITASSIALESPIKLLHSKNLQFTSKKDIDPTPMASEPIHITDPFLTISKKPSTKKKLYSKLQENSMKKKKDHNLRMAQQMEEFKARHEDNDKVKKKVVIPKNIESLNAKSTEEKKKLWKDLMDQLDIPEAQKGRGVTKFKSSFQRNKLIVEFPNKPIKLSSKEMLYSKIGDKKKTKKSKDIVEKNKTVGSSYVNPRELDVDSIPPKNDPDISMTASMSIKALKEKKAQSFNESVMILRKEGERLRKEYEKNKQKNKVLQIAKPTGKAKGVPKIENKKVRPQLVEAQLLNYYKRNSFGMPEAHGSEEKTKVDTNIKREKFIPSGTKSKRQSSKDNINLNVKSNESNRPKTSITTTIQANTKLKPSDETTSNIAKLTRPMSSLPQLTAKNLAKEHAKYKILSNSINHIPARLILPKHPGRTVFDNTFAKVSTSSQANTNEGPNVNIEDSFVAQPLLEGNHKIGNIKLSKNEKNDNVVKINEPKENEQEANFGQSFPVLEKVELKTESEPKVDTISSEMMLSTRNDASTKEEVNENQKSSLPSVSKNDFSRLPKEIKDALTRLNSQTLQTFTPLQQKHQDLELNLRKALINYQINNVKLPAPQGTLNSQSSITIQSAEKKLDEEKRNLETPEEPVVSKKILVPNNKEDIEIKNNVKLSSSPQVKRPKTTPVQKVENKKQLQVIDDTKVLQDSIVKAVNTVQKLEKQSSGLHNIISKKAKDLFSKYKCYLDTAIRSWDINSKIKEVKEKNSIILLGGGNVLNKIHYQSKKSPRTSSKRTVPQKEVKAQAKPKVLRNSKFRRNLYNKSNNYYIKIKTKPAKKKIEKQLNMEGVNNYLEPDYQVKKIPQTAPAMAYSEVLSAVYNHKRVSKFV</sequence>
<dbReference type="Proteomes" id="UP000494040">
    <property type="component" value="Unassembled WGS sequence"/>
</dbReference>
<dbReference type="EnsemblMetazoa" id="XM_014384402.1">
    <property type="protein sequence ID" value="XP_014239888.1"/>
    <property type="gene ID" value="LOC106661165"/>
</dbReference>
<dbReference type="GeneID" id="106661165"/>
<evidence type="ECO:0000313" key="2">
    <source>
        <dbReference type="EnsemblMetazoa" id="XP_014239888.1"/>
    </source>
</evidence>
<reference evidence="2" key="1">
    <citation type="submission" date="2022-01" db="UniProtKB">
        <authorList>
            <consortium name="EnsemblMetazoa"/>
        </authorList>
    </citation>
    <scope>IDENTIFICATION</scope>
</reference>
<protein>
    <submittedName>
        <fullName evidence="2">Uncharacterized protein</fullName>
    </submittedName>
</protein>
<name>A0A8I6TB73_CIMLE</name>
<evidence type="ECO:0000256" key="1">
    <source>
        <dbReference type="SAM" id="MobiDB-lite"/>
    </source>
</evidence>
<proteinExistence type="predicted"/>